<dbReference type="GO" id="GO:0003723">
    <property type="term" value="F:RNA binding"/>
    <property type="evidence" value="ECO:0007669"/>
    <property type="project" value="InterPro"/>
</dbReference>
<dbReference type="GO" id="GO:0009982">
    <property type="term" value="F:pseudouridine synthase activity"/>
    <property type="evidence" value="ECO:0007669"/>
    <property type="project" value="InterPro"/>
</dbReference>
<evidence type="ECO:0000256" key="1">
    <source>
        <dbReference type="ARBA" id="ARBA00023235"/>
    </source>
</evidence>
<dbReference type="InterPro" id="IPR006145">
    <property type="entry name" value="PsdUridine_synth_RsuA/RluA"/>
</dbReference>
<dbReference type="Pfam" id="PF00849">
    <property type="entry name" value="PseudoU_synth_2"/>
    <property type="match status" value="1"/>
</dbReference>
<dbReference type="RefSeq" id="WP_346821735.1">
    <property type="nucleotide sequence ID" value="NZ_JBDKWZ010000007.1"/>
</dbReference>
<dbReference type="InterPro" id="IPR050188">
    <property type="entry name" value="RluA_PseudoU_synthase"/>
</dbReference>
<sequence length="299" mass="34960">MKKRIYINGKAVSPESSFEDITIFLLTGTFLGEILVLLLLEECEEMMDNILEILYQDKQLVAINKPHNLLVHRTNWDKAATEFALQKLRDQLGRHVYPSHRLDRKTSGVLLFALDKGTDKLMKAQFEEKRLHKKYLTIVRGHTPLSGSITKPLSKEDSGVMQEALTHYKRLKTITLPLPIGNYPLSKYSLVEVQPETGRTHQIRRHFAHLRHYIVGDKKHGDHRHNKLFERVFHLDTMLLHAFQLHFTHPVTQQVIQLTAPFQPMFQEVLEKLWPAFSYYPFEEVCSWENQKTETTILK</sequence>
<evidence type="ECO:0000313" key="4">
    <source>
        <dbReference type="EMBL" id="MEN7548961.1"/>
    </source>
</evidence>
<dbReference type="AlphaFoldDB" id="A0AAW9SE49"/>
<dbReference type="SUPFAM" id="SSF55120">
    <property type="entry name" value="Pseudouridine synthase"/>
    <property type="match status" value="1"/>
</dbReference>
<name>A0AAW9SE49_9BACT</name>
<dbReference type="GO" id="GO:0000455">
    <property type="term" value="P:enzyme-directed rRNA pseudouridine synthesis"/>
    <property type="evidence" value="ECO:0007669"/>
    <property type="project" value="TreeGrafter"/>
</dbReference>
<keyword evidence="2" id="KW-0812">Transmembrane</keyword>
<keyword evidence="5" id="KW-1185">Reference proteome</keyword>
<evidence type="ECO:0000313" key="5">
    <source>
        <dbReference type="Proteomes" id="UP001403385"/>
    </source>
</evidence>
<reference evidence="4 5" key="1">
    <citation type="submission" date="2024-04" db="EMBL/GenBank/DDBJ databases">
        <title>Novel genus in family Flammeovirgaceae.</title>
        <authorList>
            <person name="Nguyen T.H."/>
            <person name="Vuong T.Q."/>
            <person name="Le H."/>
            <person name="Kim S.-G."/>
        </authorList>
    </citation>
    <scope>NUCLEOTIDE SEQUENCE [LARGE SCALE GENOMIC DNA]</scope>
    <source>
        <strain evidence="4 5">JCM 23209</strain>
    </source>
</reference>
<keyword evidence="2" id="KW-0472">Membrane</keyword>
<comment type="caution">
    <text evidence="4">The sequence shown here is derived from an EMBL/GenBank/DDBJ whole genome shotgun (WGS) entry which is preliminary data.</text>
</comment>
<keyword evidence="2" id="KW-1133">Transmembrane helix</keyword>
<feature type="domain" description="Pseudouridine synthase RsuA/RluA-like" evidence="3">
    <location>
        <begin position="60"/>
        <end position="209"/>
    </location>
</feature>
<evidence type="ECO:0000256" key="2">
    <source>
        <dbReference type="SAM" id="Phobius"/>
    </source>
</evidence>
<dbReference type="Proteomes" id="UP001403385">
    <property type="component" value="Unassembled WGS sequence"/>
</dbReference>
<organism evidence="4 5">
    <name type="scientific">Rapidithrix thailandica</name>
    <dbReference type="NCBI Taxonomy" id="413964"/>
    <lineage>
        <taxon>Bacteria</taxon>
        <taxon>Pseudomonadati</taxon>
        <taxon>Bacteroidota</taxon>
        <taxon>Cytophagia</taxon>
        <taxon>Cytophagales</taxon>
        <taxon>Flammeovirgaceae</taxon>
        <taxon>Rapidithrix</taxon>
    </lineage>
</organism>
<dbReference type="EMBL" id="JBDKWZ010000007">
    <property type="protein sequence ID" value="MEN7548961.1"/>
    <property type="molecule type" value="Genomic_DNA"/>
</dbReference>
<evidence type="ECO:0000259" key="3">
    <source>
        <dbReference type="Pfam" id="PF00849"/>
    </source>
</evidence>
<dbReference type="Gene3D" id="3.30.2350.10">
    <property type="entry name" value="Pseudouridine synthase"/>
    <property type="match status" value="1"/>
</dbReference>
<proteinExistence type="predicted"/>
<gene>
    <name evidence="4" type="ORF">AAG747_13645</name>
</gene>
<dbReference type="InterPro" id="IPR020103">
    <property type="entry name" value="PsdUridine_synth_cat_dom_sf"/>
</dbReference>
<dbReference type="GO" id="GO:0140098">
    <property type="term" value="F:catalytic activity, acting on RNA"/>
    <property type="evidence" value="ECO:0007669"/>
    <property type="project" value="UniProtKB-ARBA"/>
</dbReference>
<protein>
    <submittedName>
        <fullName evidence="4">Pseudouridine synthase</fullName>
    </submittedName>
</protein>
<feature type="transmembrane region" description="Helical" evidence="2">
    <location>
        <begin position="21"/>
        <end position="40"/>
    </location>
</feature>
<dbReference type="PANTHER" id="PTHR21600:SF56">
    <property type="entry name" value="TRNA PSEUDOURIDINE SYNTHASE C"/>
    <property type="match status" value="1"/>
</dbReference>
<keyword evidence="1" id="KW-0413">Isomerase</keyword>
<dbReference type="PANTHER" id="PTHR21600">
    <property type="entry name" value="MITOCHONDRIAL RNA PSEUDOURIDINE SYNTHASE"/>
    <property type="match status" value="1"/>
</dbReference>
<accession>A0AAW9SE49</accession>